<evidence type="ECO:0000313" key="2">
    <source>
        <dbReference type="Proteomes" id="UP000054560"/>
    </source>
</evidence>
<dbReference type="RefSeq" id="XP_014158555.1">
    <property type="nucleotide sequence ID" value="XM_014303080.1"/>
</dbReference>
<protein>
    <submittedName>
        <fullName evidence="1">Uncharacterized protein</fullName>
    </submittedName>
</protein>
<keyword evidence="2" id="KW-1185">Reference proteome</keyword>
<dbReference type="AlphaFoldDB" id="A0A0L0G8U6"/>
<name>A0A0L0G8U6_9EUKA</name>
<proteinExistence type="predicted"/>
<evidence type="ECO:0000313" key="1">
    <source>
        <dbReference type="EMBL" id="KNC84653.1"/>
    </source>
</evidence>
<feature type="non-terminal residue" evidence="1">
    <location>
        <position position="1"/>
    </location>
</feature>
<organism evidence="1 2">
    <name type="scientific">Sphaeroforma arctica JP610</name>
    <dbReference type="NCBI Taxonomy" id="667725"/>
    <lineage>
        <taxon>Eukaryota</taxon>
        <taxon>Ichthyosporea</taxon>
        <taxon>Ichthyophonida</taxon>
        <taxon>Sphaeroforma</taxon>
    </lineage>
</organism>
<dbReference type="EMBL" id="KQ241750">
    <property type="protein sequence ID" value="KNC84653.1"/>
    <property type="molecule type" value="Genomic_DNA"/>
</dbReference>
<gene>
    <name evidence="1" type="ORF">SARC_03144</name>
</gene>
<accession>A0A0L0G8U6</accession>
<sequence length="123" mass="13677">RQVSIRGVLVRKTINDDAYVGNHLFLECTSSCKLVATRSIYILYFCQHMDGQANLGFHPRDTGGSIFFATLDVPIDIKMGSLLESCEYGFCQRFVAIVLDLSADCEATSHFKTEVVAKCIYPA</sequence>
<reference evidence="1 2" key="1">
    <citation type="submission" date="2011-02" db="EMBL/GenBank/DDBJ databases">
        <title>The Genome Sequence of Sphaeroforma arctica JP610.</title>
        <authorList>
            <consortium name="The Broad Institute Genome Sequencing Platform"/>
            <person name="Russ C."/>
            <person name="Cuomo C."/>
            <person name="Young S.K."/>
            <person name="Zeng Q."/>
            <person name="Gargeya S."/>
            <person name="Alvarado L."/>
            <person name="Berlin A."/>
            <person name="Chapman S.B."/>
            <person name="Chen Z."/>
            <person name="Freedman E."/>
            <person name="Gellesch M."/>
            <person name="Goldberg J."/>
            <person name="Griggs A."/>
            <person name="Gujja S."/>
            <person name="Heilman E."/>
            <person name="Heiman D."/>
            <person name="Howarth C."/>
            <person name="Mehta T."/>
            <person name="Neiman D."/>
            <person name="Pearson M."/>
            <person name="Roberts A."/>
            <person name="Saif S."/>
            <person name="Shea T."/>
            <person name="Shenoy N."/>
            <person name="Sisk P."/>
            <person name="Stolte C."/>
            <person name="Sykes S."/>
            <person name="White J."/>
            <person name="Yandava C."/>
            <person name="Burger G."/>
            <person name="Gray M.W."/>
            <person name="Holland P.W.H."/>
            <person name="King N."/>
            <person name="Lang F.B.F."/>
            <person name="Roger A.J."/>
            <person name="Ruiz-Trillo I."/>
            <person name="Haas B."/>
            <person name="Nusbaum C."/>
            <person name="Birren B."/>
        </authorList>
    </citation>
    <scope>NUCLEOTIDE SEQUENCE [LARGE SCALE GENOMIC DNA]</scope>
    <source>
        <strain evidence="1 2">JP610</strain>
    </source>
</reference>
<dbReference type="GeneID" id="25903648"/>
<dbReference type="Proteomes" id="UP000054560">
    <property type="component" value="Unassembled WGS sequence"/>
</dbReference>